<reference evidence="6" key="2">
    <citation type="submission" date="2022-08" db="UniProtKB">
        <authorList>
            <consortium name="EnsemblMetazoa"/>
        </authorList>
    </citation>
    <scope>IDENTIFICATION</scope>
    <source>
        <strain evidence="6">05x7-T-G4-1.051#20</strain>
    </source>
</reference>
<keyword evidence="3" id="KW-0732">Signal</keyword>
<keyword evidence="2" id="KW-0722">Serine protease inhibitor</keyword>
<dbReference type="OMA" id="NECQCEP"/>
<accession>K1R5Q8</accession>
<dbReference type="Proteomes" id="UP000005408">
    <property type="component" value="Unassembled WGS sequence"/>
</dbReference>
<dbReference type="SUPFAM" id="SSF57262">
    <property type="entry name" value="Leech antihemostatic proteins"/>
    <property type="match status" value="1"/>
</dbReference>
<organism evidence="5">
    <name type="scientific">Magallana gigas</name>
    <name type="common">Pacific oyster</name>
    <name type="synonym">Crassostrea gigas</name>
    <dbReference type="NCBI Taxonomy" id="29159"/>
    <lineage>
        <taxon>Eukaryota</taxon>
        <taxon>Metazoa</taxon>
        <taxon>Spiralia</taxon>
        <taxon>Lophotrochozoa</taxon>
        <taxon>Mollusca</taxon>
        <taxon>Bivalvia</taxon>
        <taxon>Autobranchia</taxon>
        <taxon>Pteriomorphia</taxon>
        <taxon>Ostreida</taxon>
        <taxon>Ostreoidea</taxon>
        <taxon>Ostreidae</taxon>
        <taxon>Magallana</taxon>
    </lineage>
</organism>
<gene>
    <name evidence="5" type="ORF">CGI_10024697</name>
</gene>
<dbReference type="AlphaFoldDB" id="K1R5Q8"/>
<dbReference type="EMBL" id="JH818926">
    <property type="protein sequence ID" value="EKC36530.1"/>
    <property type="molecule type" value="Genomic_DNA"/>
</dbReference>
<evidence type="ECO:0000256" key="3">
    <source>
        <dbReference type="SAM" id="SignalP"/>
    </source>
</evidence>
<keyword evidence="7" id="KW-1185">Reference proteome</keyword>
<dbReference type="InterPro" id="IPR011061">
    <property type="entry name" value="Hirudin/antistatin"/>
</dbReference>
<evidence type="ECO:0000313" key="5">
    <source>
        <dbReference type="EMBL" id="EKC36530.1"/>
    </source>
</evidence>
<dbReference type="GO" id="GO:0004867">
    <property type="term" value="F:serine-type endopeptidase inhibitor activity"/>
    <property type="evidence" value="ECO:0007669"/>
    <property type="project" value="UniProtKB-KW"/>
</dbReference>
<keyword evidence="1" id="KW-0646">Protease inhibitor</keyword>
<dbReference type="HOGENOM" id="CLU_2212473_0_0_1"/>
<feature type="domain" description="Antistasin-like" evidence="4">
    <location>
        <begin position="84"/>
        <end position="105"/>
    </location>
</feature>
<feature type="signal peptide" evidence="3">
    <location>
        <begin position="1"/>
        <end position="27"/>
    </location>
</feature>
<dbReference type="KEGG" id="crg:105320851"/>
<dbReference type="EnsemblMetazoa" id="G11355.1">
    <property type="protein sequence ID" value="G11355.1:cds"/>
    <property type="gene ID" value="G11355"/>
</dbReference>
<dbReference type="OrthoDB" id="406800at2759"/>
<proteinExistence type="predicted"/>
<evidence type="ECO:0000259" key="4">
    <source>
        <dbReference type="Pfam" id="PF02822"/>
    </source>
</evidence>
<evidence type="ECO:0000256" key="2">
    <source>
        <dbReference type="ARBA" id="ARBA00022900"/>
    </source>
</evidence>
<name>K1R5Q8_MAGGI</name>
<dbReference type="Pfam" id="PF02822">
    <property type="entry name" value="Antistasin"/>
    <property type="match status" value="1"/>
</dbReference>
<protein>
    <submittedName>
        <fullName evidence="6">Antistasin-like domain-containing protein</fullName>
    </submittedName>
</protein>
<dbReference type="InterPro" id="IPR004094">
    <property type="entry name" value="Antistasin-like"/>
</dbReference>
<reference evidence="5" key="1">
    <citation type="journal article" date="2012" name="Nature">
        <title>The oyster genome reveals stress adaptation and complexity of shell formation.</title>
        <authorList>
            <person name="Zhang G."/>
            <person name="Fang X."/>
            <person name="Guo X."/>
            <person name="Li L."/>
            <person name="Luo R."/>
            <person name="Xu F."/>
            <person name="Yang P."/>
            <person name="Zhang L."/>
            <person name="Wang X."/>
            <person name="Qi H."/>
            <person name="Xiong Z."/>
            <person name="Que H."/>
            <person name="Xie Y."/>
            <person name="Holland P.W."/>
            <person name="Paps J."/>
            <person name="Zhu Y."/>
            <person name="Wu F."/>
            <person name="Chen Y."/>
            <person name="Wang J."/>
            <person name="Peng C."/>
            <person name="Meng J."/>
            <person name="Yang L."/>
            <person name="Liu J."/>
            <person name="Wen B."/>
            <person name="Zhang N."/>
            <person name="Huang Z."/>
            <person name="Zhu Q."/>
            <person name="Feng Y."/>
            <person name="Mount A."/>
            <person name="Hedgecock D."/>
            <person name="Xu Z."/>
            <person name="Liu Y."/>
            <person name="Domazet-Loso T."/>
            <person name="Du Y."/>
            <person name="Sun X."/>
            <person name="Zhang S."/>
            <person name="Liu B."/>
            <person name="Cheng P."/>
            <person name="Jiang X."/>
            <person name="Li J."/>
            <person name="Fan D."/>
            <person name="Wang W."/>
            <person name="Fu W."/>
            <person name="Wang T."/>
            <person name="Wang B."/>
            <person name="Zhang J."/>
            <person name="Peng Z."/>
            <person name="Li Y."/>
            <person name="Li N."/>
            <person name="Wang J."/>
            <person name="Chen M."/>
            <person name="He Y."/>
            <person name="Tan F."/>
            <person name="Song X."/>
            <person name="Zheng Q."/>
            <person name="Huang R."/>
            <person name="Yang H."/>
            <person name="Du X."/>
            <person name="Chen L."/>
            <person name="Yang M."/>
            <person name="Gaffney P.M."/>
            <person name="Wang S."/>
            <person name="Luo L."/>
            <person name="She Z."/>
            <person name="Ming Y."/>
            <person name="Huang W."/>
            <person name="Zhang S."/>
            <person name="Huang B."/>
            <person name="Zhang Y."/>
            <person name="Qu T."/>
            <person name="Ni P."/>
            <person name="Miao G."/>
            <person name="Wang J."/>
            <person name="Wang Q."/>
            <person name="Steinberg C.E."/>
            <person name="Wang H."/>
            <person name="Li N."/>
            <person name="Qian L."/>
            <person name="Zhang G."/>
            <person name="Li Y."/>
            <person name="Yang H."/>
            <person name="Liu X."/>
            <person name="Wang J."/>
            <person name="Yin Y."/>
            <person name="Wang J."/>
        </authorList>
    </citation>
    <scope>NUCLEOTIDE SEQUENCE [LARGE SCALE GENOMIC DNA]</scope>
    <source>
        <strain evidence="5">05x7-T-G4-1.051#20</strain>
    </source>
</reference>
<feature type="chain" id="PRO_5042455721" evidence="3">
    <location>
        <begin position="28"/>
        <end position="107"/>
    </location>
</feature>
<evidence type="ECO:0000313" key="7">
    <source>
        <dbReference type="Proteomes" id="UP000005408"/>
    </source>
</evidence>
<evidence type="ECO:0000313" key="6">
    <source>
        <dbReference type="EnsemblMetazoa" id="G11355.1:cds"/>
    </source>
</evidence>
<sequence length="107" mass="11913">MDSSSNFSGLRFALLVLALCSIVAVHSVPVPLTTQEPAETKICQSCELYCMTKHNSFADVCNECQCEPPKDVIFPSKHYCFFRKCDQECDKGYQVDVNGCRTCDCVA</sequence>
<evidence type="ECO:0000256" key="1">
    <source>
        <dbReference type="ARBA" id="ARBA00022690"/>
    </source>
</evidence>
<dbReference type="Gene3D" id="2.10.22.10">
    <property type="entry name" value="Antistasin, domain 1"/>
    <property type="match status" value="1"/>
</dbReference>